<comment type="caution">
    <text evidence="2">The sequence shown here is derived from an EMBL/GenBank/DDBJ whole genome shotgun (WGS) entry which is preliminary data.</text>
</comment>
<dbReference type="AlphaFoldDB" id="A0A8S0ZJL1"/>
<dbReference type="PANTHER" id="PTHR15665:SF1">
    <property type="entry name" value="PROTEIN ASTEROID HOMOLOG 1"/>
    <property type="match status" value="1"/>
</dbReference>
<accession>A0A8S0ZJL1</accession>
<gene>
    <name evidence="2" type="ORF">APLA_LOCUS6048</name>
</gene>
<proteinExistence type="inferred from homology"/>
<organism evidence="2 3">
    <name type="scientific">Arctia plantaginis</name>
    <name type="common">Wood tiger moth</name>
    <name type="synonym">Phalaena plantaginis</name>
    <dbReference type="NCBI Taxonomy" id="874455"/>
    <lineage>
        <taxon>Eukaryota</taxon>
        <taxon>Metazoa</taxon>
        <taxon>Ecdysozoa</taxon>
        <taxon>Arthropoda</taxon>
        <taxon>Hexapoda</taxon>
        <taxon>Insecta</taxon>
        <taxon>Pterygota</taxon>
        <taxon>Neoptera</taxon>
        <taxon>Endopterygota</taxon>
        <taxon>Lepidoptera</taxon>
        <taxon>Glossata</taxon>
        <taxon>Ditrysia</taxon>
        <taxon>Noctuoidea</taxon>
        <taxon>Erebidae</taxon>
        <taxon>Arctiinae</taxon>
        <taxon>Arctia</taxon>
    </lineage>
</organism>
<comment type="similarity">
    <text evidence="1">Belongs to the asteroid family.</text>
</comment>
<dbReference type="PANTHER" id="PTHR15665">
    <property type="entry name" value="ASTEROID PROTEIN"/>
    <property type="match status" value="1"/>
</dbReference>
<dbReference type="Proteomes" id="UP000494256">
    <property type="component" value="Unassembled WGS sequence"/>
</dbReference>
<reference evidence="2 3" key="1">
    <citation type="submission" date="2020-04" db="EMBL/GenBank/DDBJ databases">
        <authorList>
            <person name="Wallbank WR R."/>
            <person name="Pardo Diaz C."/>
            <person name="Kozak K."/>
            <person name="Martin S."/>
            <person name="Jiggins C."/>
            <person name="Moest M."/>
            <person name="Warren A I."/>
            <person name="Byers J.R.P. K."/>
            <person name="Montejo-Kovacevich G."/>
            <person name="Yen C E."/>
        </authorList>
    </citation>
    <scope>NUCLEOTIDE SEQUENCE [LARGE SCALE GENOMIC DNA]</scope>
</reference>
<evidence type="ECO:0000256" key="1">
    <source>
        <dbReference type="ARBA" id="ARBA00007398"/>
    </source>
</evidence>
<dbReference type="EMBL" id="CADEBD010000292">
    <property type="protein sequence ID" value="CAB3233174.1"/>
    <property type="molecule type" value="Genomic_DNA"/>
</dbReference>
<evidence type="ECO:0000313" key="3">
    <source>
        <dbReference type="Proteomes" id="UP000494256"/>
    </source>
</evidence>
<dbReference type="OrthoDB" id="6366777at2759"/>
<name>A0A8S0ZJL1_ARCPL</name>
<evidence type="ECO:0000313" key="2">
    <source>
        <dbReference type="EMBL" id="CAB3233174.1"/>
    </source>
</evidence>
<dbReference type="SUPFAM" id="SSF88723">
    <property type="entry name" value="PIN domain-like"/>
    <property type="match status" value="1"/>
</dbReference>
<dbReference type="InterPro" id="IPR029060">
    <property type="entry name" value="PIN-like_dom_sf"/>
</dbReference>
<protein>
    <submittedName>
        <fullName evidence="2">Uncharacterized protein</fullName>
    </submittedName>
</protein>
<sequence length="639" mass="74798">MPLWQRPSKFSAKAPTRQLEAICGMISQLFTEQPQYTSVEYWSRNTFNTYLQLPKMRMTCLWNNIREEEAQTKCLKNCFVVIDGQNFFFNTYRQSKLPFVFGAEADEYAKYLKEKLAIFKKANIECYIVFKGSDTDIDDKIRKLWLTTFDFGKNYHFSSPVLMKEIYKQVLEELGIKYATSVMESKDDCVALAQVLQCPVLSEDKEFYFKAAPYIPYRTLEYIPSDSYIACKQYHINELFQKYLLTVKKIAIVLALSDVTIFPNNYFNSLMKKWHFTGHNLPNQLLQMLKYISEHGELEVLNSILNVFISKSEKEKFMSQIEVLEKANKSDNVVVNYLLNLPSIRDSLWFETGVANQKIATDYVYLYKHKMIMGSWAIEKNDTVDSIMLSIDIIKYGYNLLTNFEPSQITVYQSTKKYVQVNTVSDIAKPIYHCSESVFENGWKKIKDLKLFEHFLVQNNINIVLLDELPEDVKMLVIALIYFARKKISENIQVTKEVYCFIISYVMLNAVFDEPQSASEIRNSITEKDFNTAKNITTKEKKYFVYDNDEAKRIFNENTLKTLAEIQYCLLHMNYLNTLCGSPFMKTRFHKTFNGTFIYKLLKDMNGRDEKEFIGELFKTAPSVLTFVNKLISTYEKLL</sequence>
<dbReference type="InterPro" id="IPR026832">
    <property type="entry name" value="Asteroid"/>
</dbReference>